<dbReference type="PROSITE" id="PS51318">
    <property type="entry name" value="TAT"/>
    <property type="match status" value="1"/>
</dbReference>
<accession>A0AAP2Z1K2</accession>
<evidence type="ECO:0000313" key="3">
    <source>
        <dbReference type="EMBL" id="MCU4742409.1"/>
    </source>
</evidence>
<dbReference type="CDD" id="cd00161">
    <property type="entry name" value="beta-trefoil_Ricin-like"/>
    <property type="match status" value="1"/>
</dbReference>
<dbReference type="AlphaFoldDB" id="A0AAP2Z1K2"/>
<dbReference type="Proteomes" id="UP001320972">
    <property type="component" value="Unassembled WGS sequence"/>
</dbReference>
<dbReference type="SMART" id="SM00710">
    <property type="entry name" value="PbH1"/>
    <property type="match status" value="4"/>
</dbReference>
<dbReference type="Pfam" id="PF14200">
    <property type="entry name" value="RicinB_lectin_2"/>
    <property type="match status" value="1"/>
</dbReference>
<dbReference type="InterPro" id="IPR011050">
    <property type="entry name" value="Pectin_lyase_fold/virulence"/>
</dbReference>
<keyword evidence="5" id="KW-1185">Reference proteome</keyword>
<dbReference type="Gene3D" id="2.80.10.50">
    <property type="match status" value="1"/>
</dbReference>
<organism evidence="3 6">
    <name type="scientific">Natronoglomus mannanivorans</name>
    <dbReference type="NCBI Taxonomy" id="2979990"/>
    <lineage>
        <taxon>Archaea</taxon>
        <taxon>Methanobacteriati</taxon>
        <taxon>Methanobacteriota</taxon>
        <taxon>Stenosarchaea group</taxon>
        <taxon>Halobacteria</taxon>
        <taxon>Halobacteriales</taxon>
        <taxon>Natrialbaceae</taxon>
        <taxon>Natronoglomus</taxon>
    </lineage>
</organism>
<protein>
    <submittedName>
        <fullName evidence="3">RICIN domain-containing protein</fullName>
    </submittedName>
</protein>
<feature type="domain" description="Ricin B lectin" evidence="2">
    <location>
        <begin position="612"/>
        <end position="700"/>
    </location>
</feature>
<dbReference type="InterPro" id="IPR006311">
    <property type="entry name" value="TAT_signal"/>
</dbReference>
<evidence type="ECO:0000259" key="2">
    <source>
        <dbReference type="Pfam" id="PF14200"/>
    </source>
</evidence>
<dbReference type="Proteomes" id="UP001321018">
    <property type="component" value="Unassembled WGS sequence"/>
</dbReference>
<dbReference type="SUPFAM" id="SSF50370">
    <property type="entry name" value="Ricin B-like lectins"/>
    <property type="match status" value="1"/>
</dbReference>
<evidence type="ECO:0000313" key="5">
    <source>
        <dbReference type="Proteomes" id="UP001320972"/>
    </source>
</evidence>
<comment type="caution">
    <text evidence="3">The sequence shown here is derived from an EMBL/GenBank/DDBJ whole genome shotgun (WGS) entry which is preliminary data.</text>
</comment>
<dbReference type="SUPFAM" id="SSF51126">
    <property type="entry name" value="Pectin lyase-like"/>
    <property type="match status" value="1"/>
</dbReference>
<dbReference type="InterPro" id="IPR035992">
    <property type="entry name" value="Ricin_B-like_lectins"/>
</dbReference>
<dbReference type="EMBL" id="JAOPKA010000008">
    <property type="protein sequence ID" value="MCU4742409.1"/>
    <property type="molecule type" value="Genomic_DNA"/>
</dbReference>
<sequence length="718" mass="77521">MARHEPSDDGAESAGEGLSLTRRTALAALGAGTVGAALSGSASADHTDAGDASTRKWNQHIDAQGHDLSNLHALEVGHVHTNARDADALVWEDDEGTYHVDDDEDTLYSGGDFTEAVQTALDSLTDGRTTKETVVVTCSGTATPPEGGHWEDDDAAIDVPSNTILDLRGTIYVDDTSTTALRALDAENIEIPRLSVEGTWSSPFFFRSVSNLTVGHVDLRVDEDGEGSGIRIDGFAYGRGEDTIRCEDIQFGSVYVENTTHHAFETYAVDRIQVGQVIARRTFTGAGVLLNDTTDATVGAIVGEDIDYREEEGESGGYAAFRAANDAHDITVGQVICRGGARGVFGVSGSHNITIGEVNISEMFAGVFIEDCQNFTINGGVVKNCDWEAVRIHSRNDFGHEPSNGVTISNLRTYDDRPEDEREQSYGIYVSGDQTSNVRILNCDVREGGTEQNIRVDADETILHNNHGGGLAVGTVTLEGGADPAATVEDVSPFGYQQPSLRADPVEASGATFAYDHYFVWNADSEAWDLHFEWKHDPEEDVDVQYVVDNPRANLGTGDAGQETELVDDLTEGTYRVSSELNDDDIVMSVDDEDGLADGANVYNETVGEADEQLWEVTELEDGTYRIDAAGGEDLVLEAEDGETGTGTNLVLGTWEDAEYQRFEAVPRSDVAYTLEPAHADLAVDVWEVDPDPGADLRHWTPSGSNNQLFTFRDPAED</sequence>
<proteinExistence type="predicted"/>
<dbReference type="InterPro" id="IPR000772">
    <property type="entry name" value="Ricin_B_lectin"/>
</dbReference>
<evidence type="ECO:0000256" key="1">
    <source>
        <dbReference type="SAM" id="MobiDB-lite"/>
    </source>
</evidence>
<evidence type="ECO:0000313" key="6">
    <source>
        <dbReference type="Proteomes" id="UP001321018"/>
    </source>
</evidence>
<evidence type="ECO:0000313" key="4">
    <source>
        <dbReference type="EMBL" id="MCU4973538.1"/>
    </source>
</evidence>
<dbReference type="EMBL" id="JAOPKB010000006">
    <property type="protein sequence ID" value="MCU4973538.1"/>
    <property type="molecule type" value="Genomic_DNA"/>
</dbReference>
<reference evidence="3 5" key="1">
    <citation type="submission" date="2022-09" db="EMBL/GenBank/DDBJ databases">
        <title>Enrichment on poylsaccharides allowed isolation of novel metabolic and taxonomic groups of Haloarchaea.</title>
        <authorList>
            <person name="Sorokin D.Y."/>
            <person name="Elcheninov A.G."/>
            <person name="Khizhniak T.V."/>
            <person name="Kolganova T.V."/>
            <person name="Kublanov I.V."/>
        </authorList>
    </citation>
    <scope>NUCLEOTIDE SEQUENCE</scope>
    <source>
        <strain evidence="4 5">AArc-m2/3/4</strain>
        <strain evidence="3">AArc-xg1-1</strain>
    </source>
</reference>
<name>A0AAP2Z1K2_9EURY</name>
<dbReference type="RefSeq" id="WP_338004232.1">
    <property type="nucleotide sequence ID" value="NZ_JAOPKA010000008.1"/>
</dbReference>
<gene>
    <name evidence="4" type="ORF">OB955_12400</name>
    <name evidence="3" type="ORF">OB960_13485</name>
</gene>
<feature type="region of interest" description="Disordered" evidence="1">
    <location>
        <begin position="699"/>
        <end position="718"/>
    </location>
</feature>
<dbReference type="InterPro" id="IPR006626">
    <property type="entry name" value="PbH1"/>
</dbReference>